<feature type="transmembrane region" description="Helical" evidence="5">
    <location>
        <begin position="351"/>
        <end position="374"/>
    </location>
</feature>
<evidence type="ECO:0000256" key="4">
    <source>
        <dbReference type="ARBA" id="ARBA00023136"/>
    </source>
</evidence>
<feature type="transmembrane region" description="Helical" evidence="5">
    <location>
        <begin position="93"/>
        <end position="112"/>
    </location>
</feature>
<evidence type="ECO:0000256" key="1">
    <source>
        <dbReference type="ARBA" id="ARBA00004141"/>
    </source>
</evidence>
<dbReference type="EMBL" id="CP117411">
    <property type="protein sequence ID" value="WCT74485.1"/>
    <property type="molecule type" value="Genomic_DNA"/>
</dbReference>
<dbReference type="PROSITE" id="PS50850">
    <property type="entry name" value="MFS"/>
    <property type="match status" value="1"/>
</dbReference>
<feature type="transmembrane region" description="Helical" evidence="5">
    <location>
        <begin position="118"/>
        <end position="139"/>
    </location>
</feature>
<dbReference type="InterPro" id="IPR005829">
    <property type="entry name" value="Sugar_transporter_CS"/>
</dbReference>
<keyword evidence="3 5" id="KW-1133">Transmembrane helix</keyword>
<dbReference type="Proteomes" id="UP001220395">
    <property type="component" value="Chromosome"/>
</dbReference>
<dbReference type="PANTHER" id="PTHR23508">
    <property type="entry name" value="CARBOXYLIC ACID TRANSPORTER PROTEIN HOMOLOG"/>
    <property type="match status" value="1"/>
</dbReference>
<dbReference type="Gene3D" id="1.20.1250.20">
    <property type="entry name" value="MFS general substrate transporter like domains"/>
    <property type="match status" value="1"/>
</dbReference>
<keyword evidence="2 5" id="KW-0812">Transmembrane</keyword>
<dbReference type="Pfam" id="PF07690">
    <property type="entry name" value="MFS_1"/>
    <property type="match status" value="1"/>
</dbReference>
<feature type="transmembrane region" description="Helical" evidence="5">
    <location>
        <begin position="324"/>
        <end position="345"/>
    </location>
</feature>
<gene>
    <name evidence="7" type="ORF">PQ455_04435</name>
</gene>
<accession>A0ABY7TQ49</accession>
<organism evidence="7 8">
    <name type="scientific">Sphingomonas naphthae</name>
    <dbReference type="NCBI Taxonomy" id="1813468"/>
    <lineage>
        <taxon>Bacteria</taxon>
        <taxon>Pseudomonadati</taxon>
        <taxon>Pseudomonadota</taxon>
        <taxon>Alphaproteobacteria</taxon>
        <taxon>Sphingomonadales</taxon>
        <taxon>Sphingomonadaceae</taxon>
        <taxon>Sphingomonas</taxon>
    </lineage>
</organism>
<dbReference type="InterPro" id="IPR036259">
    <property type="entry name" value="MFS_trans_sf"/>
</dbReference>
<feature type="transmembrane region" description="Helical" evidence="5">
    <location>
        <begin position="151"/>
        <end position="175"/>
    </location>
</feature>
<protein>
    <submittedName>
        <fullName evidence="7">MFS transporter</fullName>
    </submittedName>
</protein>
<feature type="transmembrane region" description="Helical" evidence="5">
    <location>
        <begin position="256"/>
        <end position="278"/>
    </location>
</feature>
<proteinExistence type="predicted"/>
<keyword evidence="4 5" id="KW-0472">Membrane</keyword>
<evidence type="ECO:0000256" key="2">
    <source>
        <dbReference type="ARBA" id="ARBA00022692"/>
    </source>
</evidence>
<dbReference type="PROSITE" id="PS00217">
    <property type="entry name" value="SUGAR_TRANSPORT_2"/>
    <property type="match status" value="1"/>
</dbReference>
<feature type="transmembrane region" description="Helical" evidence="5">
    <location>
        <begin position="290"/>
        <end position="312"/>
    </location>
</feature>
<feature type="domain" description="Major facilitator superfamily (MFS) profile" evidence="6">
    <location>
        <begin position="27"/>
        <end position="440"/>
    </location>
</feature>
<evidence type="ECO:0000313" key="7">
    <source>
        <dbReference type="EMBL" id="WCT74485.1"/>
    </source>
</evidence>
<evidence type="ECO:0000259" key="6">
    <source>
        <dbReference type="PROSITE" id="PS50850"/>
    </source>
</evidence>
<keyword evidence="8" id="KW-1185">Reference proteome</keyword>
<comment type="subcellular location">
    <subcellularLocation>
        <location evidence="1">Membrane</location>
        <topology evidence="1">Multi-pass membrane protein</topology>
    </subcellularLocation>
</comment>
<sequence>MESDMPQGHSVADIIDEAPVGWLQIRTFIFCILVSLLDGFDTQSIAFVAPSISTEWGLSKLSFGFVFSATLLGTVIGAAVFGVLADRVGRKRLVLLNTVIFGLFTGACAFARNVEMLLLFRLLGGIGMGGVIPNMMALASEYAPRRKRATIVTFTLWGFPAGAALGGLAATPLIARFGWESVFVAGAIAPLVLAAFLLPYLPESLRFLEQRATNRPMIVQLLRRIDPVRASGAVLVPASAEEARQAGVGILFTKGLALPTAVISAAMFLSLFLTYLLLNWIPLLLEAAGMSLAQAILGTVAVNLGGIAGSYLLARVIDNVAQPLWYLIVGYLAAGCVIALTGRMVGSPALVLMTLAGCGVFLIGTQMSLSAYAATRFPPAVRGRAVGFIQAVGRTGSLIGPVVGGALLGFGVSPKGLFALGFLPAALAALLLVILAGSVRRHLMFGQGRPHVAYP</sequence>
<evidence type="ECO:0000313" key="8">
    <source>
        <dbReference type="Proteomes" id="UP001220395"/>
    </source>
</evidence>
<feature type="transmembrane region" description="Helical" evidence="5">
    <location>
        <begin position="386"/>
        <end position="410"/>
    </location>
</feature>
<feature type="transmembrane region" description="Helical" evidence="5">
    <location>
        <begin position="416"/>
        <end position="439"/>
    </location>
</feature>
<dbReference type="SUPFAM" id="SSF103473">
    <property type="entry name" value="MFS general substrate transporter"/>
    <property type="match status" value="1"/>
</dbReference>
<dbReference type="RefSeq" id="WP_273689537.1">
    <property type="nucleotide sequence ID" value="NZ_CP117411.1"/>
</dbReference>
<dbReference type="InterPro" id="IPR020846">
    <property type="entry name" value="MFS_dom"/>
</dbReference>
<dbReference type="PANTHER" id="PTHR23508:SF10">
    <property type="entry name" value="CARBOXYLIC ACID TRANSPORTER PROTEIN HOMOLOG"/>
    <property type="match status" value="1"/>
</dbReference>
<evidence type="ECO:0000256" key="5">
    <source>
        <dbReference type="SAM" id="Phobius"/>
    </source>
</evidence>
<feature type="transmembrane region" description="Helical" evidence="5">
    <location>
        <begin position="181"/>
        <end position="201"/>
    </location>
</feature>
<evidence type="ECO:0000256" key="3">
    <source>
        <dbReference type="ARBA" id="ARBA00022989"/>
    </source>
</evidence>
<dbReference type="InterPro" id="IPR011701">
    <property type="entry name" value="MFS"/>
</dbReference>
<feature type="transmembrane region" description="Helical" evidence="5">
    <location>
        <begin position="61"/>
        <end position="81"/>
    </location>
</feature>
<name>A0ABY7TQ49_9SPHN</name>
<reference evidence="7 8" key="1">
    <citation type="submission" date="2023-02" db="EMBL/GenBank/DDBJ databases">
        <title>Genome sequence of Sphingomonas naphthae.</title>
        <authorList>
            <person name="Kim S."/>
            <person name="Heo J."/>
            <person name="Kwon S.-W."/>
        </authorList>
    </citation>
    <scope>NUCLEOTIDE SEQUENCE [LARGE SCALE GENOMIC DNA]</scope>
    <source>
        <strain evidence="7 8">KACC 18716</strain>
    </source>
</reference>